<sequence>MKLNLKNLLSAAIVMVVMSACSSNDAPAPENDGEQITRVEMIFLNVDAPNEAPLTALAVDEDGAGVKDFEIKKGVELKPNTTYDLTFKILNEFAEAGDQDIAAEIKEEGVDHQFYFAFPEDAFTNPKGDGNIDAKAEDAVNYKDQDANGLPIGLETTWTTGEATTSTDGEFHLMLKHQPKIKSATSTSKDGESDIDLKFPFGIK</sequence>
<evidence type="ECO:0000256" key="1">
    <source>
        <dbReference type="SAM" id="SignalP"/>
    </source>
</evidence>
<proteinExistence type="predicted"/>
<accession>A0ABM7VE74</accession>
<dbReference type="Proteomes" id="UP001354989">
    <property type="component" value="Chromosome"/>
</dbReference>
<dbReference type="PROSITE" id="PS51257">
    <property type="entry name" value="PROKAR_LIPOPROTEIN"/>
    <property type="match status" value="1"/>
</dbReference>
<protein>
    <submittedName>
        <fullName evidence="2">Uncharacterized protein</fullName>
    </submittedName>
</protein>
<dbReference type="RefSeq" id="WP_338396674.1">
    <property type="nucleotide sequence ID" value="NZ_AP025292.1"/>
</dbReference>
<dbReference type="EMBL" id="AP025292">
    <property type="protein sequence ID" value="BDC99235.1"/>
    <property type="molecule type" value="Genomic_DNA"/>
</dbReference>
<evidence type="ECO:0000313" key="2">
    <source>
        <dbReference type="EMBL" id="BDC99235.1"/>
    </source>
</evidence>
<organism evidence="2 3">
    <name type="scientific">Persicobacter psychrovividus</name>
    <dbReference type="NCBI Taxonomy" id="387638"/>
    <lineage>
        <taxon>Bacteria</taxon>
        <taxon>Pseudomonadati</taxon>
        <taxon>Bacteroidota</taxon>
        <taxon>Cytophagia</taxon>
        <taxon>Cytophagales</taxon>
        <taxon>Persicobacteraceae</taxon>
        <taxon>Persicobacter</taxon>
    </lineage>
</organism>
<keyword evidence="3" id="KW-1185">Reference proteome</keyword>
<keyword evidence="1" id="KW-0732">Signal</keyword>
<feature type="chain" id="PRO_5046768875" evidence="1">
    <location>
        <begin position="23"/>
        <end position="204"/>
    </location>
</feature>
<reference evidence="2 3" key="1">
    <citation type="submission" date="2021-12" db="EMBL/GenBank/DDBJ databases">
        <title>Genome sequencing of bacteria with rrn-lacking chromosome and rrn-plasmid.</title>
        <authorList>
            <person name="Anda M."/>
            <person name="Iwasaki W."/>
        </authorList>
    </citation>
    <scope>NUCLEOTIDE SEQUENCE [LARGE SCALE GENOMIC DNA]</scope>
    <source>
        <strain evidence="2 3">NBRC 101262</strain>
    </source>
</reference>
<feature type="signal peptide" evidence="1">
    <location>
        <begin position="1"/>
        <end position="22"/>
    </location>
</feature>
<gene>
    <name evidence="2" type="ORF">PEPS_15160</name>
</gene>
<evidence type="ECO:0000313" key="3">
    <source>
        <dbReference type="Proteomes" id="UP001354989"/>
    </source>
</evidence>
<name>A0ABM7VE74_9BACT</name>